<dbReference type="GO" id="GO:0016705">
    <property type="term" value="F:oxidoreductase activity, acting on paired donors, with incorporation or reduction of molecular oxygen"/>
    <property type="evidence" value="ECO:0007669"/>
    <property type="project" value="InterPro"/>
</dbReference>
<evidence type="ECO:0000256" key="11">
    <source>
        <dbReference type="SAM" id="MobiDB-lite"/>
    </source>
</evidence>
<comment type="similarity">
    <text evidence="3">Belongs to the cytochrome P450 family.</text>
</comment>
<dbReference type="GO" id="GO:0020037">
    <property type="term" value="F:heme binding"/>
    <property type="evidence" value="ECO:0007669"/>
    <property type="project" value="InterPro"/>
</dbReference>
<dbReference type="PRINTS" id="PR00385">
    <property type="entry name" value="P450"/>
</dbReference>
<evidence type="ECO:0000256" key="4">
    <source>
        <dbReference type="ARBA" id="ARBA00022617"/>
    </source>
</evidence>
<name>A0A3D8QNC6_9EURO</name>
<dbReference type="Pfam" id="PF00324">
    <property type="entry name" value="AA_permease"/>
    <property type="match status" value="1"/>
</dbReference>
<dbReference type="EMBL" id="PVWQ01000015">
    <property type="protein sequence ID" value="RDW63188.1"/>
    <property type="molecule type" value="Genomic_DNA"/>
</dbReference>
<dbReference type="InterPro" id="IPR004841">
    <property type="entry name" value="AA-permease/SLC12A_dom"/>
</dbReference>
<dbReference type="Proteomes" id="UP000256690">
    <property type="component" value="Unassembled WGS sequence"/>
</dbReference>
<keyword evidence="8" id="KW-0560">Oxidoreductase</keyword>
<dbReference type="RefSeq" id="XP_026599377.1">
    <property type="nucleotide sequence ID" value="XM_026752315.1"/>
</dbReference>
<evidence type="ECO:0000259" key="13">
    <source>
        <dbReference type="Pfam" id="PF00324"/>
    </source>
</evidence>
<dbReference type="PANTHER" id="PTHR24305:SF164">
    <property type="entry name" value="P450, PUTATIVE (EUROFUNG)-RELATED"/>
    <property type="match status" value="1"/>
</dbReference>
<evidence type="ECO:0000256" key="9">
    <source>
        <dbReference type="ARBA" id="ARBA00023004"/>
    </source>
</evidence>
<dbReference type="GO" id="GO:0004497">
    <property type="term" value="F:monooxygenase activity"/>
    <property type="evidence" value="ECO:0007669"/>
    <property type="project" value="InterPro"/>
</dbReference>
<keyword evidence="15" id="KW-1185">Reference proteome</keyword>
<proteinExistence type="inferred from homology"/>
<evidence type="ECO:0000256" key="7">
    <source>
        <dbReference type="ARBA" id="ARBA00022989"/>
    </source>
</evidence>
<dbReference type="PRINTS" id="PR00465">
    <property type="entry name" value="EP450IV"/>
</dbReference>
<dbReference type="Gene3D" id="1.20.1740.10">
    <property type="entry name" value="Amino acid/polyamine transporter I"/>
    <property type="match status" value="1"/>
</dbReference>
<evidence type="ECO:0000256" key="6">
    <source>
        <dbReference type="ARBA" id="ARBA00022723"/>
    </source>
</evidence>
<dbReference type="Pfam" id="PF00067">
    <property type="entry name" value="p450"/>
    <property type="match status" value="1"/>
</dbReference>
<feature type="transmembrane region" description="Helical" evidence="12">
    <location>
        <begin position="75"/>
        <end position="96"/>
    </location>
</feature>
<reference evidence="14 15" key="1">
    <citation type="journal article" date="2018" name="IMA Fungus">
        <title>IMA Genome-F 9: Draft genome sequence of Annulohypoxylon stygium, Aspergillus mulundensis, Berkeleyomyces basicola (syn. Thielaviopsis basicola), Ceratocystis smalleyi, two Cercospora beticola strains, Coleophoma cylindrospora, Fusarium fracticaudum, Phialophora cf. hyalina, and Morchella septimelata.</title>
        <authorList>
            <person name="Wingfield B.D."/>
            <person name="Bills G.F."/>
            <person name="Dong Y."/>
            <person name="Huang W."/>
            <person name="Nel W.J."/>
            <person name="Swalarsk-Parry B.S."/>
            <person name="Vaghefi N."/>
            <person name="Wilken P.M."/>
            <person name="An Z."/>
            <person name="de Beer Z.W."/>
            <person name="De Vos L."/>
            <person name="Chen L."/>
            <person name="Duong T.A."/>
            <person name="Gao Y."/>
            <person name="Hammerbacher A."/>
            <person name="Kikkert J.R."/>
            <person name="Li Y."/>
            <person name="Li H."/>
            <person name="Li K."/>
            <person name="Li Q."/>
            <person name="Liu X."/>
            <person name="Ma X."/>
            <person name="Naidoo K."/>
            <person name="Pethybridge S.J."/>
            <person name="Sun J."/>
            <person name="Steenkamp E.T."/>
            <person name="van der Nest M.A."/>
            <person name="van Wyk S."/>
            <person name="Wingfield M.J."/>
            <person name="Xiong C."/>
            <person name="Yue Q."/>
            <person name="Zhang X."/>
        </authorList>
    </citation>
    <scope>NUCLEOTIDE SEQUENCE [LARGE SCALE GENOMIC DNA]</scope>
    <source>
        <strain evidence="14 15">DSM 5745</strain>
    </source>
</reference>
<evidence type="ECO:0000256" key="1">
    <source>
        <dbReference type="ARBA" id="ARBA00001971"/>
    </source>
</evidence>
<comment type="cofactor">
    <cofactor evidence="1">
        <name>heme</name>
        <dbReference type="ChEBI" id="CHEBI:30413"/>
    </cofactor>
</comment>
<evidence type="ECO:0000256" key="3">
    <source>
        <dbReference type="ARBA" id="ARBA00010617"/>
    </source>
</evidence>
<dbReference type="OrthoDB" id="1470350at2759"/>
<keyword evidence="5 12" id="KW-0812">Transmembrane</keyword>
<evidence type="ECO:0000313" key="14">
    <source>
        <dbReference type="EMBL" id="RDW63188.1"/>
    </source>
</evidence>
<organism evidence="14 15">
    <name type="scientific">Aspergillus mulundensis</name>
    <dbReference type="NCBI Taxonomy" id="1810919"/>
    <lineage>
        <taxon>Eukaryota</taxon>
        <taxon>Fungi</taxon>
        <taxon>Dikarya</taxon>
        <taxon>Ascomycota</taxon>
        <taxon>Pezizomycotina</taxon>
        <taxon>Eurotiomycetes</taxon>
        <taxon>Eurotiomycetidae</taxon>
        <taxon>Eurotiales</taxon>
        <taxon>Aspergillaceae</taxon>
        <taxon>Aspergillus</taxon>
        <taxon>Aspergillus subgen. Nidulantes</taxon>
    </lineage>
</organism>
<dbReference type="GO" id="GO:0044550">
    <property type="term" value="P:secondary metabolite biosynthetic process"/>
    <property type="evidence" value="ECO:0007669"/>
    <property type="project" value="UniProtKB-ARBA"/>
</dbReference>
<evidence type="ECO:0000256" key="5">
    <source>
        <dbReference type="ARBA" id="ARBA00022692"/>
    </source>
</evidence>
<dbReference type="Gene3D" id="1.10.630.10">
    <property type="entry name" value="Cytochrome P450"/>
    <property type="match status" value="1"/>
</dbReference>
<gene>
    <name evidence="14" type="ORF">DSM5745_10299</name>
</gene>
<protein>
    <recommendedName>
        <fullName evidence="13">Amino acid permease/ SLC12A domain-containing protein</fullName>
    </recommendedName>
</protein>
<evidence type="ECO:0000256" key="8">
    <source>
        <dbReference type="ARBA" id="ARBA00023002"/>
    </source>
</evidence>
<sequence>MVGGNPKHDVYGFRFWNEPGAFAEDLVSGAGGRLCGVVAAVVRAGFTICGPEYLSMIAAETANPRPVIRRAYKTFLARVLLFFVGGALCIGIVIPYDDPTLATLLDAGVSTGAASPYVISMQRLGIAGLGSVVNAGIMISLDMGSLGLAVALFAGSAAGFGELGEGHGLPRRPHHGQPTPQPLLRQPHVHPLPPGAESPGYIPGYAPVQREIPALHLIHCRRQHGNPDPIAGVRFIRGPAQQLGYHTSYLKIQGNQASTMDLTTLLTLLLLSVAIYILRTIYTTLTSPLSPIPGPKLFALTKWRLALQDYRGTRTTHMQSLHSQYGDAVRIGPNEVSFNTLSALRTIYGAGTVFQRTDFYRMFDVYGRPCRPMLMKTERKRLLNHAYSKTSILSPTNAAMIEEKTRLFLELVAREADGHGNLEIFNALHYFSLDSITAFLYGKGGDDKAFARGPTSALSPASADRSLLNDIVDPARRNLSWFTIHFPALTGWLYTRAGLLNSIITSLDLLPMRRPSTYSGIRNHALQAAQEINEAATQTGVVNPDECITERLLAAMQREQRQGKSKIDLLGVAAEAADHLLAGIDTTADTLMWAIFLLSRPENRKYQDTLRAEIRALHVNGKENGSVDPVVADKLPYLDAVIKETLRLFAPLPGTEPRLAESDTVIDGYVIPAGTVGVQGSRDV</sequence>
<dbReference type="PANTHER" id="PTHR24305">
    <property type="entry name" value="CYTOCHROME P450"/>
    <property type="match status" value="1"/>
</dbReference>
<keyword evidence="7 12" id="KW-1133">Transmembrane helix</keyword>
<dbReference type="GO" id="GO:0005506">
    <property type="term" value="F:iron ion binding"/>
    <property type="evidence" value="ECO:0007669"/>
    <property type="project" value="InterPro"/>
</dbReference>
<evidence type="ECO:0000256" key="12">
    <source>
        <dbReference type="SAM" id="Phobius"/>
    </source>
</evidence>
<keyword evidence="10 12" id="KW-0472">Membrane</keyword>
<dbReference type="InterPro" id="IPR002403">
    <property type="entry name" value="Cyt_P450_E_grp-IV"/>
</dbReference>
<dbReference type="GO" id="GO:0055085">
    <property type="term" value="P:transmembrane transport"/>
    <property type="evidence" value="ECO:0007669"/>
    <property type="project" value="InterPro"/>
</dbReference>
<comment type="subcellular location">
    <subcellularLocation>
        <location evidence="2">Membrane</location>
        <topology evidence="2">Multi-pass membrane protein</topology>
    </subcellularLocation>
</comment>
<accession>A0A3D8QNC6</accession>
<keyword evidence="9" id="KW-0408">Iron</keyword>
<feature type="transmembrane region" description="Helical" evidence="12">
    <location>
        <begin position="143"/>
        <end position="163"/>
    </location>
</feature>
<dbReference type="InterPro" id="IPR036396">
    <property type="entry name" value="Cyt_P450_sf"/>
</dbReference>
<feature type="region of interest" description="Disordered" evidence="11">
    <location>
        <begin position="164"/>
        <end position="190"/>
    </location>
</feature>
<dbReference type="AlphaFoldDB" id="A0A3D8QNC6"/>
<feature type="domain" description="Amino acid permease/ SLC12A" evidence="13">
    <location>
        <begin position="2"/>
        <end position="147"/>
    </location>
</feature>
<dbReference type="STRING" id="1810919.A0A3D8QNC6"/>
<dbReference type="InterPro" id="IPR050121">
    <property type="entry name" value="Cytochrome_P450_monoxygenase"/>
</dbReference>
<keyword evidence="6" id="KW-0479">Metal-binding</keyword>
<evidence type="ECO:0000256" key="10">
    <source>
        <dbReference type="ARBA" id="ARBA00023136"/>
    </source>
</evidence>
<dbReference type="GO" id="GO:0016020">
    <property type="term" value="C:membrane"/>
    <property type="evidence" value="ECO:0007669"/>
    <property type="project" value="UniProtKB-SubCell"/>
</dbReference>
<evidence type="ECO:0000313" key="15">
    <source>
        <dbReference type="Proteomes" id="UP000256690"/>
    </source>
</evidence>
<dbReference type="SUPFAM" id="SSF48264">
    <property type="entry name" value="Cytochrome P450"/>
    <property type="match status" value="1"/>
</dbReference>
<comment type="caution">
    <text evidence="14">The sequence shown here is derived from an EMBL/GenBank/DDBJ whole genome shotgun (WGS) entry which is preliminary data.</text>
</comment>
<keyword evidence="4" id="KW-0349">Heme</keyword>
<dbReference type="GeneID" id="38120669"/>
<evidence type="ECO:0000256" key="2">
    <source>
        <dbReference type="ARBA" id="ARBA00004141"/>
    </source>
</evidence>
<dbReference type="InterPro" id="IPR001128">
    <property type="entry name" value="Cyt_P450"/>
</dbReference>